<dbReference type="AlphaFoldDB" id="A0A0N5CZ61"/>
<dbReference type="OMA" id="YCSESER"/>
<dbReference type="Proteomes" id="UP000276776">
    <property type="component" value="Unassembled WGS sequence"/>
</dbReference>
<evidence type="ECO:0000313" key="3">
    <source>
        <dbReference type="WBParaSite" id="TCLT_0000576401-mRNA-1"/>
    </source>
</evidence>
<name>A0A0N5CZ61_THECL</name>
<dbReference type="WBParaSite" id="TCLT_0000576401-mRNA-1">
    <property type="protein sequence ID" value="TCLT_0000576401-mRNA-1"/>
    <property type="gene ID" value="TCLT_0000576401"/>
</dbReference>
<dbReference type="EMBL" id="UYYF01004361">
    <property type="protein sequence ID" value="VDN03036.1"/>
    <property type="molecule type" value="Genomic_DNA"/>
</dbReference>
<reference evidence="3" key="1">
    <citation type="submission" date="2017-02" db="UniProtKB">
        <authorList>
            <consortium name="WormBaseParasite"/>
        </authorList>
    </citation>
    <scope>IDENTIFICATION</scope>
</reference>
<evidence type="ECO:0000313" key="1">
    <source>
        <dbReference type="EMBL" id="VDN03036.1"/>
    </source>
</evidence>
<protein>
    <submittedName>
        <fullName evidence="1 3">Uncharacterized protein</fullName>
    </submittedName>
</protein>
<proteinExistence type="predicted"/>
<keyword evidence="2" id="KW-1185">Reference proteome</keyword>
<sequence length="146" mass="16433">MADMELRAFETRLDTMVDQIGEESTELIIERPRFAHAVMVFANSTEAGELFTASRIKMLDPIYVPVAATTNGHQTFHHYSESMNTSVIVGSTSDSESEVVNQELEDDIQKALRKLEESRNLLDEPITLNSNASHIKIKLAKNWPLI</sequence>
<gene>
    <name evidence="1" type="ORF">TCLT_LOCUS5753</name>
</gene>
<dbReference type="OrthoDB" id="5808339at2759"/>
<reference evidence="1 2" key="2">
    <citation type="submission" date="2018-11" db="EMBL/GenBank/DDBJ databases">
        <authorList>
            <consortium name="Pathogen Informatics"/>
        </authorList>
    </citation>
    <scope>NUCLEOTIDE SEQUENCE [LARGE SCALE GENOMIC DNA]</scope>
</reference>
<organism evidence="3">
    <name type="scientific">Thelazia callipaeda</name>
    <name type="common">Oriental eyeworm</name>
    <name type="synonym">Parasitic nematode</name>
    <dbReference type="NCBI Taxonomy" id="103827"/>
    <lineage>
        <taxon>Eukaryota</taxon>
        <taxon>Metazoa</taxon>
        <taxon>Ecdysozoa</taxon>
        <taxon>Nematoda</taxon>
        <taxon>Chromadorea</taxon>
        <taxon>Rhabditida</taxon>
        <taxon>Spirurina</taxon>
        <taxon>Spiruromorpha</taxon>
        <taxon>Thelazioidea</taxon>
        <taxon>Thelaziidae</taxon>
        <taxon>Thelazia</taxon>
    </lineage>
</organism>
<accession>A0A0N5CZ61</accession>
<evidence type="ECO:0000313" key="2">
    <source>
        <dbReference type="Proteomes" id="UP000276776"/>
    </source>
</evidence>